<name>A0A2I0A7Z2_9ASPA</name>
<accession>A0A2I0A7Z2</accession>
<keyword evidence="2" id="KW-1185">Reference proteome</keyword>
<protein>
    <submittedName>
        <fullName evidence="1">Uncharacterized protein</fullName>
    </submittedName>
</protein>
<sequence>MPASRGRVAPSGAGITPVGFFTPSFSPTVDLGIGRVPRWASQSPINFERGWLSILAQYSGLARPEPDVDLFKARV</sequence>
<reference evidence="1 2" key="1">
    <citation type="journal article" date="2017" name="Nature">
        <title>The Apostasia genome and the evolution of orchids.</title>
        <authorList>
            <person name="Zhang G.Q."/>
            <person name="Liu K.W."/>
            <person name="Li Z."/>
            <person name="Lohaus R."/>
            <person name="Hsiao Y.Y."/>
            <person name="Niu S.C."/>
            <person name="Wang J.Y."/>
            <person name="Lin Y.C."/>
            <person name="Xu Q."/>
            <person name="Chen L.J."/>
            <person name="Yoshida K."/>
            <person name="Fujiwara S."/>
            <person name="Wang Z.W."/>
            <person name="Zhang Y.Q."/>
            <person name="Mitsuda N."/>
            <person name="Wang M."/>
            <person name="Liu G.H."/>
            <person name="Pecoraro L."/>
            <person name="Huang H.X."/>
            <person name="Xiao X.J."/>
            <person name="Lin M."/>
            <person name="Wu X.Y."/>
            <person name="Wu W.L."/>
            <person name="Chen Y.Y."/>
            <person name="Chang S.B."/>
            <person name="Sakamoto S."/>
            <person name="Ohme-Takagi M."/>
            <person name="Yagi M."/>
            <person name="Zeng S.J."/>
            <person name="Shen C.Y."/>
            <person name="Yeh C.M."/>
            <person name="Luo Y.B."/>
            <person name="Tsai W.C."/>
            <person name="Van de Peer Y."/>
            <person name="Liu Z.J."/>
        </authorList>
    </citation>
    <scope>NUCLEOTIDE SEQUENCE [LARGE SCALE GENOMIC DNA]</scope>
    <source>
        <strain evidence="2">cv. Shenzhen</strain>
        <tissue evidence="1">Stem</tissue>
    </source>
</reference>
<dbReference type="Proteomes" id="UP000236161">
    <property type="component" value="Unassembled WGS sequence"/>
</dbReference>
<gene>
    <name evidence="1" type="ORF">AXF42_Ash003011</name>
</gene>
<dbReference type="EMBL" id="KZ452013">
    <property type="protein sequence ID" value="PKA51644.1"/>
    <property type="molecule type" value="Genomic_DNA"/>
</dbReference>
<organism evidence="1 2">
    <name type="scientific">Apostasia shenzhenica</name>
    <dbReference type="NCBI Taxonomy" id="1088818"/>
    <lineage>
        <taxon>Eukaryota</taxon>
        <taxon>Viridiplantae</taxon>
        <taxon>Streptophyta</taxon>
        <taxon>Embryophyta</taxon>
        <taxon>Tracheophyta</taxon>
        <taxon>Spermatophyta</taxon>
        <taxon>Magnoliopsida</taxon>
        <taxon>Liliopsida</taxon>
        <taxon>Asparagales</taxon>
        <taxon>Orchidaceae</taxon>
        <taxon>Apostasioideae</taxon>
        <taxon>Apostasia</taxon>
    </lineage>
</organism>
<proteinExistence type="predicted"/>
<evidence type="ECO:0000313" key="1">
    <source>
        <dbReference type="EMBL" id="PKA51644.1"/>
    </source>
</evidence>
<evidence type="ECO:0000313" key="2">
    <source>
        <dbReference type="Proteomes" id="UP000236161"/>
    </source>
</evidence>
<dbReference type="AlphaFoldDB" id="A0A2I0A7Z2"/>